<dbReference type="Pfam" id="PF00561">
    <property type="entry name" value="Abhydrolase_1"/>
    <property type="match status" value="1"/>
</dbReference>
<gene>
    <name evidence="5" type="ORF">LLEC1_06894</name>
</gene>
<dbReference type="SUPFAM" id="SSF56529">
    <property type="entry name" value="FAH"/>
    <property type="match status" value="1"/>
</dbReference>
<name>A0A179IHJ8_CORDF</name>
<dbReference type="EMBL" id="LUKN01001301">
    <property type="protein sequence ID" value="OAR01189.1"/>
    <property type="molecule type" value="Genomic_DNA"/>
</dbReference>
<accession>A0A179IHJ8</accession>
<keyword evidence="6" id="KW-1185">Reference proteome</keyword>
<dbReference type="Pfam" id="PF01557">
    <property type="entry name" value="FAA_hydrolase"/>
    <property type="match status" value="1"/>
</dbReference>
<evidence type="ECO:0000313" key="5">
    <source>
        <dbReference type="EMBL" id="OAR01189.1"/>
    </source>
</evidence>
<dbReference type="GO" id="GO:0046872">
    <property type="term" value="F:metal ion binding"/>
    <property type="evidence" value="ECO:0007669"/>
    <property type="project" value="UniProtKB-KW"/>
</dbReference>
<comment type="similarity">
    <text evidence="1">Belongs to the FAH family.</text>
</comment>
<dbReference type="PANTHER" id="PTHR11820">
    <property type="entry name" value="ACYLPYRUVASE"/>
    <property type="match status" value="1"/>
</dbReference>
<organism evidence="5 6">
    <name type="scientific">Cordyceps confragosa</name>
    <name type="common">Lecanicillium lecanii</name>
    <dbReference type="NCBI Taxonomy" id="2714763"/>
    <lineage>
        <taxon>Eukaryota</taxon>
        <taxon>Fungi</taxon>
        <taxon>Dikarya</taxon>
        <taxon>Ascomycota</taxon>
        <taxon>Pezizomycotina</taxon>
        <taxon>Sordariomycetes</taxon>
        <taxon>Hypocreomycetidae</taxon>
        <taxon>Hypocreales</taxon>
        <taxon>Cordycipitaceae</taxon>
        <taxon>Akanthomyces</taxon>
    </lineage>
</organism>
<dbReference type="OMA" id="DHKQFFL"/>
<dbReference type="InterPro" id="IPR036663">
    <property type="entry name" value="Fumarylacetoacetase_C_sf"/>
</dbReference>
<dbReference type="AlphaFoldDB" id="A0A179IHJ8"/>
<dbReference type="Gene3D" id="3.90.850.10">
    <property type="entry name" value="Fumarylacetoacetase-like, C-terminal domain"/>
    <property type="match status" value="1"/>
</dbReference>
<dbReference type="SUPFAM" id="SSF53474">
    <property type="entry name" value="alpha/beta-Hydrolases"/>
    <property type="match status" value="1"/>
</dbReference>
<evidence type="ECO:0008006" key="7">
    <source>
        <dbReference type="Google" id="ProtNLM"/>
    </source>
</evidence>
<dbReference type="GO" id="GO:0006107">
    <property type="term" value="P:oxaloacetate metabolic process"/>
    <property type="evidence" value="ECO:0007669"/>
    <property type="project" value="UniProtKB-ARBA"/>
</dbReference>
<feature type="domain" description="Fumarylacetoacetase-like C-terminal" evidence="4">
    <location>
        <begin position="7"/>
        <end position="193"/>
    </location>
</feature>
<dbReference type="Proteomes" id="UP000243081">
    <property type="component" value="Unassembled WGS sequence"/>
</dbReference>
<dbReference type="FunFam" id="3.90.850.10:FF:000002">
    <property type="entry name" value="2-hydroxyhepta-2,4-diene-1,7-dioate isomerase"/>
    <property type="match status" value="1"/>
</dbReference>
<feature type="non-terminal residue" evidence="5">
    <location>
        <position position="1"/>
    </location>
</feature>
<dbReference type="Gene3D" id="3.40.50.1820">
    <property type="entry name" value="alpha/beta hydrolase"/>
    <property type="match status" value="1"/>
</dbReference>
<evidence type="ECO:0000259" key="4">
    <source>
        <dbReference type="Pfam" id="PF01557"/>
    </source>
</evidence>
<dbReference type="GO" id="GO:0050163">
    <property type="term" value="F:oxaloacetate tautomerase activity"/>
    <property type="evidence" value="ECO:0007669"/>
    <property type="project" value="UniProtKB-ARBA"/>
</dbReference>
<dbReference type="InterPro" id="IPR011234">
    <property type="entry name" value="Fumarylacetoacetase-like_C"/>
</dbReference>
<evidence type="ECO:0000313" key="6">
    <source>
        <dbReference type="Proteomes" id="UP000243081"/>
    </source>
</evidence>
<evidence type="ECO:0000256" key="1">
    <source>
        <dbReference type="ARBA" id="ARBA00010211"/>
    </source>
</evidence>
<dbReference type="InterPro" id="IPR000073">
    <property type="entry name" value="AB_hydrolase_1"/>
</dbReference>
<dbReference type="PRINTS" id="PR00111">
    <property type="entry name" value="ABHYDROLASE"/>
</dbReference>
<comment type="caution">
    <text evidence="5">The sequence shown here is derived from an EMBL/GenBank/DDBJ whole genome shotgun (WGS) entry which is preliminary data.</text>
</comment>
<dbReference type="InterPro" id="IPR029058">
    <property type="entry name" value="AB_hydrolase_fold"/>
</dbReference>
<proteinExistence type="inferred from homology"/>
<reference evidence="5 6" key="1">
    <citation type="submission" date="2016-03" db="EMBL/GenBank/DDBJ databases">
        <title>Fine-scale spatial genetic structure of a fungal parasite of coffee scale insects.</title>
        <authorList>
            <person name="Jackson D."/>
            <person name="Zemenick K.A."/>
            <person name="Malloure B."/>
            <person name="Quandt C.A."/>
            <person name="James T.Y."/>
        </authorList>
    </citation>
    <scope>NUCLEOTIDE SEQUENCE [LARGE SCALE GENOMIC DNA]</scope>
    <source>
        <strain evidence="5 6">UM487</strain>
    </source>
</reference>
<protein>
    <recommendedName>
        <fullName evidence="7">AB hydrolase-1 domain-containing protein</fullName>
    </recommendedName>
</protein>
<feature type="domain" description="AB hydrolase-1" evidence="3">
    <location>
        <begin position="258"/>
        <end position="458"/>
    </location>
</feature>
<keyword evidence="2" id="KW-0479">Metal-binding</keyword>
<dbReference type="PANTHER" id="PTHR11820:SF7">
    <property type="entry name" value="ACYLPYRUVASE FAHD1, MITOCHONDRIAL"/>
    <property type="match status" value="1"/>
</dbReference>
<dbReference type="OrthoDB" id="4865810at2759"/>
<evidence type="ECO:0000256" key="2">
    <source>
        <dbReference type="ARBA" id="ARBA00022723"/>
    </source>
</evidence>
<dbReference type="GO" id="GO:0018773">
    <property type="term" value="F:acetylpyruvate hydrolase activity"/>
    <property type="evidence" value="ECO:0007669"/>
    <property type="project" value="TreeGrafter"/>
</dbReference>
<sequence length="473" mass="50915">YDASDKADIPTHPVIFTKRATSIIAHGDEIFPHPCFTKSVGYEGEIGVIIGRAGFRISEADAMNHVWGYTMINDMTARERQRDHKQFYIGKSPDTFCPMGPVAVAKEHLPPVLEIETTVNGERRQRANTDQLIFSIPYLIHTMSAGQRLRSGDVLATGIPAGVGFGFRPMKFLHQGDEISVSVTGLGTLTNRIASPSSVNPTVESVFSDSHIPQFNVRVPPSTLTSISAKQLFYQKLAAKRDPDEHIAFIHGLGQGSANLHLMDLEGHGLSPTSASSTLSIASFAKDAADILDAAGVKDATVVAHSLGCLVAVKLALERPNLVKKLVLMGPLPCPLPAAGVKGMLARAKAVRDRGMLDISNTIVQTAMSDETKLSNRTAVAAIRISLLGQDPEGYAKASGALASAPELDFTQIKAPTLIITGSEDKISSPALCDVYSRQIHGIKVEMLDKVGHWHLFEASERVIDLVVDFVKT</sequence>
<evidence type="ECO:0000259" key="3">
    <source>
        <dbReference type="Pfam" id="PF00561"/>
    </source>
</evidence>